<organism evidence="1 2">
    <name type="scientific">Microbulbifer okhotskensis</name>
    <dbReference type="NCBI Taxonomy" id="2926617"/>
    <lineage>
        <taxon>Bacteria</taxon>
        <taxon>Pseudomonadati</taxon>
        <taxon>Pseudomonadota</taxon>
        <taxon>Gammaproteobacteria</taxon>
        <taxon>Cellvibrionales</taxon>
        <taxon>Microbulbiferaceae</taxon>
        <taxon>Microbulbifer</taxon>
    </lineage>
</organism>
<reference evidence="1" key="1">
    <citation type="journal article" date="2022" name="Arch. Microbiol.">
        <title>Microbulbifer okhotskensis sp. nov., isolated from a deep bottom sediment of the Okhotsk Sea.</title>
        <authorList>
            <person name="Romanenko L."/>
            <person name="Kurilenko V."/>
            <person name="Otstavnykh N."/>
            <person name="Velansky P."/>
            <person name="Isaeva M."/>
            <person name="Mikhailov V."/>
        </authorList>
    </citation>
    <scope>NUCLEOTIDE SEQUENCE</scope>
    <source>
        <strain evidence="1">OS29</strain>
    </source>
</reference>
<name>A0A9X2ES44_9GAMM</name>
<accession>A0A9X2ES44</accession>
<dbReference type="RefSeq" id="WP_252472720.1">
    <property type="nucleotide sequence ID" value="NZ_JALBWM010000197.1"/>
</dbReference>
<dbReference type="Proteomes" id="UP001139028">
    <property type="component" value="Unassembled WGS sequence"/>
</dbReference>
<comment type="caution">
    <text evidence="1">The sequence shown here is derived from an EMBL/GenBank/DDBJ whole genome shotgun (WGS) entry which is preliminary data.</text>
</comment>
<protein>
    <submittedName>
        <fullName evidence="1">Uncharacterized protein</fullName>
    </submittedName>
</protein>
<evidence type="ECO:0000313" key="2">
    <source>
        <dbReference type="Proteomes" id="UP001139028"/>
    </source>
</evidence>
<gene>
    <name evidence="1" type="ORF">MO867_20910</name>
</gene>
<dbReference type="EMBL" id="JALBWM010000197">
    <property type="protein sequence ID" value="MCO1336791.1"/>
    <property type="molecule type" value="Genomic_DNA"/>
</dbReference>
<dbReference type="AlphaFoldDB" id="A0A9X2ES44"/>
<keyword evidence="2" id="KW-1185">Reference proteome</keyword>
<proteinExistence type="predicted"/>
<sequence>MLLNPVNFLEPISSWVSEQENIDDDTTWIITRVGHFIGELFIEKNGGCWSVCEFPGSRYYGHYAIGDIPSFSNPHVLFAPIDAAFELANQYEGRSLSAIASEIEVTLSGL</sequence>
<evidence type="ECO:0000313" key="1">
    <source>
        <dbReference type="EMBL" id="MCO1336791.1"/>
    </source>
</evidence>